<name>A0ABN1UP09_9ACTN</name>
<dbReference type="EMBL" id="BAAAKV010000010">
    <property type="protein sequence ID" value="GAA1160053.1"/>
    <property type="molecule type" value="Genomic_DNA"/>
</dbReference>
<feature type="region of interest" description="Disordered" evidence="1">
    <location>
        <begin position="59"/>
        <end position="94"/>
    </location>
</feature>
<evidence type="ECO:0000256" key="1">
    <source>
        <dbReference type="SAM" id="MobiDB-lite"/>
    </source>
</evidence>
<keyword evidence="3" id="KW-1185">Reference proteome</keyword>
<dbReference type="RefSeq" id="WP_344272036.1">
    <property type="nucleotide sequence ID" value="NZ_BAAAKV010000010.1"/>
</dbReference>
<reference evidence="2 3" key="1">
    <citation type="journal article" date="2019" name="Int. J. Syst. Evol. Microbiol.">
        <title>The Global Catalogue of Microorganisms (GCM) 10K type strain sequencing project: providing services to taxonomists for standard genome sequencing and annotation.</title>
        <authorList>
            <consortium name="The Broad Institute Genomics Platform"/>
            <consortium name="The Broad Institute Genome Sequencing Center for Infectious Disease"/>
            <person name="Wu L."/>
            <person name="Ma J."/>
        </authorList>
    </citation>
    <scope>NUCLEOTIDE SEQUENCE [LARGE SCALE GENOMIC DNA]</scope>
    <source>
        <strain evidence="2 3">JCM 12696</strain>
    </source>
</reference>
<accession>A0ABN1UP09</accession>
<gene>
    <name evidence="2" type="ORF">GCM10009654_15310</name>
</gene>
<organism evidence="2 3">
    <name type="scientific">Streptomyces hebeiensis</name>
    <dbReference type="NCBI Taxonomy" id="229486"/>
    <lineage>
        <taxon>Bacteria</taxon>
        <taxon>Bacillati</taxon>
        <taxon>Actinomycetota</taxon>
        <taxon>Actinomycetes</taxon>
        <taxon>Kitasatosporales</taxon>
        <taxon>Streptomycetaceae</taxon>
        <taxon>Streptomyces</taxon>
    </lineage>
</organism>
<sequence>MPRLQQFLGDAAEFSHALDTVQGRRIGARLDTLGQQFGFLAREIRTTAEDLDATVAVLTPDRTPTPPRVRPYPAVPTAPPLTPPQRTTTAVHRA</sequence>
<evidence type="ECO:0000313" key="2">
    <source>
        <dbReference type="EMBL" id="GAA1160053.1"/>
    </source>
</evidence>
<comment type="caution">
    <text evidence="2">The sequence shown here is derived from an EMBL/GenBank/DDBJ whole genome shotgun (WGS) entry which is preliminary data.</text>
</comment>
<evidence type="ECO:0000313" key="3">
    <source>
        <dbReference type="Proteomes" id="UP001501371"/>
    </source>
</evidence>
<proteinExistence type="predicted"/>
<protein>
    <submittedName>
        <fullName evidence="2">Uncharacterized protein</fullName>
    </submittedName>
</protein>
<dbReference type="Proteomes" id="UP001501371">
    <property type="component" value="Unassembled WGS sequence"/>
</dbReference>
<feature type="compositionally biased region" description="Low complexity" evidence="1">
    <location>
        <begin position="84"/>
        <end position="94"/>
    </location>
</feature>
<feature type="compositionally biased region" description="Pro residues" evidence="1">
    <location>
        <begin position="63"/>
        <end position="83"/>
    </location>
</feature>